<gene>
    <name evidence="1" type="ORF">OXX778_LOCUS18090</name>
</gene>
<evidence type="ECO:0000313" key="1">
    <source>
        <dbReference type="EMBL" id="CAF1035540.1"/>
    </source>
</evidence>
<evidence type="ECO:0008006" key="3">
    <source>
        <dbReference type="Google" id="ProtNLM"/>
    </source>
</evidence>
<accession>A0A814JC81</accession>
<reference evidence="1" key="1">
    <citation type="submission" date="2021-02" db="EMBL/GenBank/DDBJ databases">
        <authorList>
            <person name="Nowell W R."/>
        </authorList>
    </citation>
    <scope>NUCLEOTIDE SEQUENCE</scope>
    <source>
        <strain evidence="1">Ploen Becks lab</strain>
    </source>
</reference>
<proteinExistence type="predicted"/>
<keyword evidence="2" id="KW-1185">Reference proteome</keyword>
<organism evidence="1 2">
    <name type="scientific">Brachionus calyciflorus</name>
    <dbReference type="NCBI Taxonomy" id="104777"/>
    <lineage>
        <taxon>Eukaryota</taxon>
        <taxon>Metazoa</taxon>
        <taxon>Spiralia</taxon>
        <taxon>Gnathifera</taxon>
        <taxon>Rotifera</taxon>
        <taxon>Eurotatoria</taxon>
        <taxon>Monogononta</taxon>
        <taxon>Pseudotrocha</taxon>
        <taxon>Ploima</taxon>
        <taxon>Brachionidae</taxon>
        <taxon>Brachionus</taxon>
    </lineage>
</organism>
<dbReference type="EMBL" id="CAJNOC010004858">
    <property type="protein sequence ID" value="CAF1035540.1"/>
    <property type="molecule type" value="Genomic_DNA"/>
</dbReference>
<sequence length="471" mass="54772">MIPGIHDLEPEVRKAFEDLLMIEEMLIWPILVLMSVFGLPGGALTSRAFPKLFPNRAGDPTKKARKKDVTEAQGFKHLMKIVAKGYKTHDFYYPWAQHPRLKFWHKIHEANLTMKGLKDLINNGESDVFMKKMSTYAANITGSDACWYKRRGELEATFEQMKTATAFFTNKDTAIQRSKNFLKTAPSEIIDMISFNNELSEQLKEARKEMEVEPETAMTRDQWMILLEIGPNVEDDDDDDIDDIVPDKDHDFLLHLKDYRPEQLFSIRNQLFSTKKNEDKNETESHDDFLDIPTEYFGGISVILTGDPGQLLPVLGSPLYNYPPKDHLIMDGYEAYKQFDKAFWLKVMIRQQSLDSDIGQLKFIELLERLRNGVNDDKTMDDWKFLLKRQLQPLNQAEFSDAIRLFCENSACTKYNHDKLKEFKYANLSLNSCLCAFGCIKFERGKLLRINKYCKYFNQFNSYSNKQSVDI</sequence>
<comment type="caution">
    <text evidence="1">The sequence shown here is derived from an EMBL/GenBank/DDBJ whole genome shotgun (WGS) entry which is preliminary data.</text>
</comment>
<protein>
    <recommendedName>
        <fullName evidence="3">ATP-dependent DNA helicase</fullName>
    </recommendedName>
</protein>
<dbReference type="OrthoDB" id="416437at2759"/>
<evidence type="ECO:0000313" key="2">
    <source>
        <dbReference type="Proteomes" id="UP000663879"/>
    </source>
</evidence>
<dbReference type="Proteomes" id="UP000663879">
    <property type="component" value="Unassembled WGS sequence"/>
</dbReference>
<dbReference type="AlphaFoldDB" id="A0A814JC81"/>
<name>A0A814JC81_9BILA</name>